<dbReference type="Gene3D" id="3.30.530.20">
    <property type="match status" value="1"/>
</dbReference>
<dbReference type="Proteomes" id="UP001575181">
    <property type="component" value="Unassembled WGS sequence"/>
</dbReference>
<dbReference type="InterPro" id="IPR023393">
    <property type="entry name" value="START-like_dom_sf"/>
</dbReference>
<protein>
    <submittedName>
        <fullName evidence="1">SRPBCC family protein</fullName>
    </submittedName>
</protein>
<organism evidence="1 2">
    <name type="scientific">Thiohalorhabdus methylotrophus</name>
    <dbReference type="NCBI Taxonomy" id="3242694"/>
    <lineage>
        <taxon>Bacteria</taxon>
        <taxon>Pseudomonadati</taxon>
        <taxon>Pseudomonadota</taxon>
        <taxon>Gammaproteobacteria</taxon>
        <taxon>Thiohalorhabdales</taxon>
        <taxon>Thiohalorhabdaceae</taxon>
        <taxon>Thiohalorhabdus</taxon>
    </lineage>
</organism>
<gene>
    <name evidence="1" type="ORF">ACERLL_03770</name>
</gene>
<dbReference type="PANTHER" id="PTHR38588:SF1">
    <property type="entry name" value="BLL0334 PROTEIN"/>
    <property type="match status" value="1"/>
</dbReference>
<dbReference type="RefSeq" id="WP_373654719.1">
    <property type="nucleotide sequence ID" value="NZ_JBGUAW010000002.1"/>
</dbReference>
<comment type="caution">
    <text evidence="1">The sequence shown here is derived from an EMBL/GenBank/DDBJ whole genome shotgun (WGS) entry which is preliminary data.</text>
</comment>
<proteinExistence type="predicted"/>
<evidence type="ECO:0000313" key="2">
    <source>
        <dbReference type="Proteomes" id="UP001575181"/>
    </source>
</evidence>
<keyword evidence="2" id="KW-1185">Reference proteome</keyword>
<accession>A0ABV4TTT6</accession>
<reference evidence="1 2" key="1">
    <citation type="submission" date="2024-08" db="EMBL/GenBank/DDBJ databases">
        <title>Whole-genome sequencing of halo(alkali)philic microorganisms from hypersaline lakes.</title>
        <authorList>
            <person name="Sorokin D.Y."/>
            <person name="Merkel A.Y."/>
            <person name="Messina E."/>
            <person name="Yakimov M."/>
        </authorList>
    </citation>
    <scope>NUCLEOTIDE SEQUENCE [LARGE SCALE GENOMIC DNA]</scope>
    <source>
        <strain evidence="1 2">Cl-TMA</strain>
    </source>
</reference>
<name>A0ABV4TTT6_9GAMM</name>
<dbReference type="SUPFAM" id="SSF55961">
    <property type="entry name" value="Bet v1-like"/>
    <property type="match status" value="1"/>
</dbReference>
<dbReference type="InterPro" id="IPR010419">
    <property type="entry name" value="CO_DH_gsu"/>
</dbReference>
<evidence type="ECO:0000313" key="1">
    <source>
        <dbReference type="EMBL" id="MFA9459938.1"/>
    </source>
</evidence>
<dbReference type="Pfam" id="PF06240">
    <property type="entry name" value="COXG"/>
    <property type="match status" value="1"/>
</dbReference>
<dbReference type="CDD" id="cd07823">
    <property type="entry name" value="SRPBCC_5"/>
    <property type="match status" value="1"/>
</dbReference>
<dbReference type="PANTHER" id="PTHR38588">
    <property type="entry name" value="BLL0334 PROTEIN"/>
    <property type="match status" value="1"/>
</dbReference>
<sequence>MQVTLEKNIPLDGPPAATWAVLQDIEEVTECLPGAEITERVDDSHYKGQVKVKVGPASSTFKGEVEVLGLDAGQHELHLHGKGQDTKGTSSATMDLKATVRDTGDGKSEVAGVSEVSVTGKMASFGGRMMEQVADQIMQQFARNLNDRVAARGEGAEAEAAAERVASQPRELNALQLAWSMVVSFFRRLFGHKGSHHGEHQA</sequence>
<dbReference type="EMBL" id="JBGUAW010000002">
    <property type="protein sequence ID" value="MFA9459938.1"/>
    <property type="molecule type" value="Genomic_DNA"/>
</dbReference>